<dbReference type="AlphaFoldDB" id="A0A382KGS6"/>
<dbReference type="EMBL" id="UINC01080619">
    <property type="protein sequence ID" value="SVC23720.1"/>
    <property type="molecule type" value="Genomic_DNA"/>
</dbReference>
<gene>
    <name evidence="1" type="ORF">METZ01_LOCUS276574</name>
</gene>
<evidence type="ECO:0000313" key="1">
    <source>
        <dbReference type="EMBL" id="SVC23720.1"/>
    </source>
</evidence>
<name>A0A382KGS6_9ZZZZ</name>
<sequence length="22" mass="2633">MKEDVRAFQKHIVELVVYSEVI</sequence>
<feature type="non-terminal residue" evidence="1">
    <location>
        <position position="22"/>
    </location>
</feature>
<organism evidence="1">
    <name type="scientific">marine metagenome</name>
    <dbReference type="NCBI Taxonomy" id="408172"/>
    <lineage>
        <taxon>unclassified sequences</taxon>
        <taxon>metagenomes</taxon>
        <taxon>ecological metagenomes</taxon>
    </lineage>
</organism>
<accession>A0A382KGS6</accession>
<proteinExistence type="predicted"/>
<protein>
    <submittedName>
        <fullName evidence="1">Uncharacterized protein</fullName>
    </submittedName>
</protein>
<reference evidence="1" key="1">
    <citation type="submission" date="2018-05" db="EMBL/GenBank/DDBJ databases">
        <authorList>
            <person name="Lanie J.A."/>
            <person name="Ng W.-L."/>
            <person name="Kazmierczak K.M."/>
            <person name="Andrzejewski T.M."/>
            <person name="Davidsen T.M."/>
            <person name="Wayne K.J."/>
            <person name="Tettelin H."/>
            <person name="Glass J.I."/>
            <person name="Rusch D."/>
            <person name="Podicherti R."/>
            <person name="Tsui H.-C.T."/>
            <person name="Winkler M.E."/>
        </authorList>
    </citation>
    <scope>NUCLEOTIDE SEQUENCE</scope>
</reference>